<dbReference type="OrthoDB" id="1677987at2"/>
<dbReference type="KEGG" id="sted:SPTER_41690"/>
<evidence type="ECO:0000313" key="3">
    <source>
        <dbReference type="Proteomes" id="UP000320776"/>
    </source>
</evidence>
<dbReference type="AlphaFoldDB" id="A0A517DZG2"/>
<dbReference type="Proteomes" id="UP000320776">
    <property type="component" value="Chromosome"/>
</dbReference>
<evidence type="ECO:0000313" key="2">
    <source>
        <dbReference type="EMBL" id="QDR82739.1"/>
    </source>
</evidence>
<dbReference type="RefSeq" id="WP_144352094.1">
    <property type="nucleotide sequence ID" value="NZ_CP036259.1"/>
</dbReference>
<sequence length="216" mass="25075">MCKYNSHYYWEGTLAGKRDVWQSHFDDKADPQQVLFVNTTLIDYPRKTLDNNWACYPDSKALLGFLLYIYVPLAFYFIMYEENEELLIPIASTQELLASIQQLNREDAAAMLSTIEELVSCWELNESACRTALQHFCRRFNETWYGGSTILHIGLFTSTQAIAQHILAEQEFPEVLAEDIGLTPRQLKELCEKFYSDTFIRKTFVKILNNKIGCII</sequence>
<evidence type="ECO:0000256" key="1">
    <source>
        <dbReference type="SAM" id="Phobius"/>
    </source>
</evidence>
<reference evidence="2 3" key="1">
    <citation type="submission" date="2019-02" db="EMBL/GenBank/DDBJ databases">
        <title>Closed genome of Sporomusa termitida DSM 4440.</title>
        <authorList>
            <person name="Poehlein A."/>
            <person name="Daniel R."/>
        </authorList>
    </citation>
    <scope>NUCLEOTIDE SEQUENCE [LARGE SCALE GENOMIC DNA]</scope>
    <source>
        <strain evidence="2 3">DSM 4440</strain>
    </source>
</reference>
<gene>
    <name evidence="2" type="ORF">SPTER_41690</name>
</gene>
<accession>A0A517DZG2</accession>
<keyword evidence="3" id="KW-1185">Reference proteome</keyword>
<protein>
    <submittedName>
        <fullName evidence="2">Uncharacterized protein</fullName>
    </submittedName>
</protein>
<keyword evidence="1" id="KW-0472">Membrane</keyword>
<keyword evidence="1" id="KW-1133">Transmembrane helix</keyword>
<proteinExistence type="predicted"/>
<feature type="transmembrane region" description="Helical" evidence="1">
    <location>
        <begin position="61"/>
        <end position="79"/>
    </location>
</feature>
<name>A0A517DZG2_9FIRM</name>
<organism evidence="2 3">
    <name type="scientific">Sporomusa termitida</name>
    <dbReference type="NCBI Taxonomy" id="2377"/>
    <lineage>
        <taxon>Bacteria</taxon>
        <taxon>Bacillati</taxon>
        <taxon>Bacillota</taxon>
        <taxon>Negativicutes</taxon>
        <taxon>Selenomonadales</taxon>
        <taxon>Sporomusaceae</taxon>
        <taxon>Sporomusa</taxon>
    </lineage>
</organism>
<dbReference type="EMBL" id="CP036259">
    <property type="protein sequence ID" value="QDR82739.1"/>
    <property type="molecule type" value="Genomic_DNA"/>
</dbReference>
<keyword evidence="1" id="KW-0812">Transmembrane</keyword>